<name>A0A919BSM1_STRFL</name>
<dbReference type="PANTHER" id="PTHR31157">
    <property type="entry name" value="SCP DOMAIN-CONTAINING PROTEIN"/>
    <property type="match status" value="1"/>
</dbReference>
<dbReference type="PRINTS" id="PR01217">
    <property type="entry name" value="PRICHEXTENSN"/>
</dbReference>
<dbReference type="PANTHER" id="PTHR31157:SF1">
    <property type="entry name" value="SCP DOMAIN-CONTAINING PROTEIN"/>
    <property type="match status" value="1"/>
</dbReference>
<proteinExistence type="predicted"/>
<feature type="region of interest" description="Disordered" evidence="1">
    <location>
        <begin position="227"/>
        <end position="289"/>
    </location>
</feature>
<dbReference type="Pfam" id="PF00188">
    <property type="entry name" value="CAP"/>
    <property type="match status" value="1"/>
</dbReference>
<gene>
    <name evidence="4" type="ORF">GCM10017667_45920</name>
</gene>
<evidence type="ECO:0000256" key="1">
    <source>
        <dbReference type="SAM" id="MobiDB-lite"/>
    </source>
</evidence>
<dbReference type="Gene3D" id="1.10.1740.10">
    <property type="match status" value="1"/>
</dbReference>
<dbReference type="SUPFAM" id="SSF55797">
    <property type="entry name" value="PR-1-like"/>
    <property type="match status" value="1"/>
</dbReference>
<feature type="compositionally biased region" description="Low complexity" evidence="1">
    <location>
        <begin position="252"/>
        <end position="262"/>
    </location>
</feature>
<reference evidence="4" key="2">
    <citation type="submission" date="2020-09" db="EMBL/GenBank/DDBJ databases">
        <authorList>
            <person name="Sun Q."/>
            <person name="Ohkuma M."/>
        </authorList>
    </citation>
    <scope>NUCLEOTIDE SEQUENCE</scope>
    <source>
        <strain evidence="4">JCM 4122</strain>
    </source>
</reference>
<dbReference type="CDD" id="cd05379">
    <property type="entry name" value="CAP_bacterial"/>
    <property type="match status" value="1"/>
</dbReference>
<accession>A0A919BSM1</accession>
<dbReference type="InterPro" id="IPR035940">
    <property type="entry name" value="CAP_sf"/>
</dbReference>
<dbReference type="InterPro" id="IPR013325">
    <property type="entry name" value="RNA_pol_sigma_r2"/>
</dbReference>
<sequence length="563" mass="57435">MQRTTVNSGTNRTTELIRAAQYGDPWACDELLGAHRPLVHALVSRALDSGPVTADAVTQDTLRRVHGSLHTLSAPEGFRPWLLALAVDTALAHTAAAGSDAGGWLDVRDALLAALGSLEDEGQVLRYETAAALQWTPESTAAAVETARARCAAARSVTAALARRPRCPALHELTAGWDGRPGPGPLDHLAPHVVRCATCTAPAPAPAPASGWPTVPAPRSAPRAYGTPEAYGAPGPGGVPEADEPTRAYELGTPAPSLAASPAPAPGGRAGTRAARRVRRRADERNRRRAAVAAGIAVVAVTGGAFSLYGGRGGQEELLEANRAAAPGPDLPLTHDPDSLTTTPATTAPAPSTTAPSARPSSAKPTAAGKKTATPRPTTATPSPHRTVDTPATTPPKRTAAPAPAPTTAAPKPAPTTAEPTAGTGGGTGAGTQHDTGQGTTADQVVALVNAERAKAGCGPVTANATLARAAQGHSDDMAARDFFDHTNPDGDGPGERVTAAGYPWSTYGENIAMGQTTAEQVMEGWMNSPGHRANILNCSFKEIGVGVHTDGGPYWTQVFGAR</sequence>
<feature type="compositionally biased region" description="Low complexity" evidence="1">
    <location>
        <begin position="341"/>
        <end position="422"/>
    </location>
</feature>
<dbReference type="RefSeq" id="WP_190042804.1">
    <property type="nucleotide sequence ID" value="NZ_BNBE01000002.1"/>
</dbReference>
<dbReference type="InterPro" id="IPR014044">
    <property type="entry name" value="CAP_dom"/>
</dbReference>
<evidence type="ECO:0000313" key="5">
    <source>
        <dbReference type="Proteomes" id="UP000632849"/>
    </source>
</evidence>
<feature type="region of interest" description="Disordered" evidence="1">
    <location>
        <begin position="326"/>
        <end position="438"/>
    </location>
</feature>
<feature type="domain" description="SCP" evidence="3">
    <location>
        <begin position="447"/>
        <end position="560"/>
    </location>
</feature>
<keyword evidence="5" id="KW-1185">Reference proteome</keyword>
<evidence type="ECO:0000259" key="3">
    <source>
        <dbReference type="Pfam" id="PF00188"/>
    </source>
</evidence>
<reference evidence="4" key="1">
    <citation type="journal article" date="2014" name="Int. J. Syst. Evol. Microbiol.">
        <title>Complete genome sequence of Corynebacterium casei LMG S-19264T (=DSM 44701T), isolated from a smear-ripened cheese.</title>
        <authorList>
            <consortium name="US DOE Joint Genome Institute (JGI-PGF)"/>
            <person name="Walter F."/>
            <person name="Albersmeier A."/>
            <person name="Kalinowski J."/>
            <person name="Ruckert C."/>
        </authorList>
    </citation>
    <scope>NUCLEOTIDE SEQUENCE</scope>
    <source>
        <strain evidence="4">JCM 4122</strain>
    </source>
</reference>
<dbReference type="AlphaFoldDB" id="A0A919BSM1"/>
<keyword evidence="2" id="KW-1133">Transmembrane helix</keyword>
<evidence type="ECO:0000256" key="2">
    <source>
        <dbReference type="SAM" id="Phobius"/>
    </source>
</evidence>
<feature type="transmembrane region" description="Helical" evidence="2">
    <location>
        <begin position="290"/>
        <end position="309"/>
    </location>
</feature>
<comment type="caution">
    <text evidence="4">The sequence shown here is derived from an EMBL/GenBank/DDBJ whole genome shotgun (WGS) entry which is preliminary data.</text>
</comment>
<dbReference type="GO" id="GO:0006352">
    <property type="term" value="P:DNA-templated transcription initiation"/>
    <property type="evidence" value="ECO:0007669"/>
    <property type="project" value="InterPro"/>
</dbReference>
<evidence type="ECO:0000313" key="4">
    <source>
        <dbReference type="EMBL" id="GHG08717.1"/>
    </source>
</evidence>
<keyword evidence="2" id="KW-0472">Membrane</keyword>
<organism evidence="4 5">
    <name type="scientific">Streptomyces filamentosus</name>
    <name type="common">Streptomyces roseosporus</name>
    <dbReference type="NCBI Taxonomy" id="67294"/>
    <lineage>
        <taxon>Bacteria</taxon>
        <taxon>Bacillati</taxon>
        <taxon>Actinomycetota</taxon>
        <taxon>Actinomycetes</taxon>
        <taxon>Kitasatosporales</taxon>
        <taxon>Streptomycetaceae</taxon>
        <taxon>Streptomyces</taxon>
    </lineage>
</organism>
<dbReference type="SUPFAM" id="SSF88946">
    <property type="entry name" value="Sigma2 domain of RNA polymerase sigma factors"/>
    <property type="match status" value="1"/>
</dbReference>
<keyword evidence="2" id="KW-0812">Transmembrane</keyword>
<protein>
    <recommendedName>
        <fullName evidence="3">SCP domain-containing protein</fullName>
    </recommendedName>
</protein>
<dbReference type="EMBL" id="BNBE01000002">
    <property type="protein sequence ID" value="GHG08717.1"/>
    <property type="molecule type" value="Genomic_DNA"/>
</dbReference>
<dbReference type="Gene3D" id="3.40.33.10">
    <property type="entry name" value="CAP"/>
    <property type="match status" value="1"/>
</dbReference>
<dbReference type="Proteomes" id="UP000632849">
    <property type="component" value="Unassembled WGS sequence"/>
</dbReference>
<dbReference type="GO" id="GO:0003700">
    <property type="term" value="F:DNA-binding transcription factor activity"/>
    <property type="evidence" value="ECO:0007669"/>
    <property type="project" value="InterPro"/>
</dbReference>